<reference evidence="7 8" key="1">
    <citation type="submission" date="2018-07" db="EMBL/GenBank/DDBJ databases">
        <title>Dyella monticola sp. nov. and Dyella psychrodurans sp. nov. isolated from monsoon evergreen broad-leaved forest soil of Dinghu Mountain, China.</title>
        <authorList>
            <person name="Gao Z."/>
            <person name="Qiu L."/>
        </authorList>
    </citation>
    <scope>NUCLEOTIDE SEQUENCE [LARGE SCALE GENOMIC DNA]</scope>
    <source>
        <strain evidence="7 8">4MSK11</strain>
    </source>
</reference>
<evidence type="ECO:0000256" key="4">
    <source>
        <dbReference type="ARBA" id="ARBA00023136"/>
    </source>
</evidence>
<comment type="subcellular location">
    <subcellularLocation>
        <location evidence="1">Membrane</location>
        <topology evidence="1">Multi-pass membrane protein</topology>
    </subcellularLocation>
</comment>
<accession>A0A370WWZ0</accession>
<evidence type="ECO:0000256" key="3">
    <source>
        <dbReference type="ARBA" id="ARBA00022989"/>
    </source>
</evidence>
<dbReference type="Gene3D" id="1.10.3730.20">
    <property type="match status" value="1"/>
</dbReference>
<keyword evidence="2 5" id="KW-0812">Transmembrane</keyword>
<feature type="domain" description="EamA" evidence="6">
    <location>
        <begin position="7"/>
        <end position="135"/>
    </location>
</feature>
<feature type="transmembrane region" description="Helical" evidence="5">
    <location>
        <begin position="242"/>
        <end position="261"/>
    </location>
</feature>
<dbReference type="InterPro" id="IPR000620">
    <property type="entry name" value="EamA_dom"/>
</dbReference>
<dbReference type="PANTHER" id="PTHR32322">
    <property type="entry name" value="INNER MEMBRANE TRANSPORTER"/>
    <property type="match status" value="1"/>
</dbReference>
<gene>
    <name evidence="7" type="ORF">DWU99_18975</name>
</gene>
<keyword evidence="3 5" id="KW-1133">Transmembrane helix</keyword>
<evidence type="ECO:0000259" key="6">
    <source>
        <dbReference type="Pfam" id="PF00892"/>
    </source>
</evidence>
<dbReference type="EMBL" id="QRBF01000009">
    <property type="protein sequence ID" value="RDS80663.1"/>
    <property type="molecule type" value="Genomic_DNA"/>
</dbReference>
<dbReference type="RefSeq" id="WP_115479665.1">
    <property type="nucleotide sequence ID" value="NZ_QRBF01000009.1"/>
</dbReference>
<dbReference type="InterPro" id="IPR050638">
    <property type="entry name" value="AA-Vitamin_Transporters"/>
</dbReference>
<evidence type="ECO:0000256" key="2">
    <source>
        <dbReference type="ARBA" id="ARBA00022692"/>
    </source>
</evidence>
<feature type="transmembrane region" description="Helical" evidence="5">
    <location>
        <begin position="91"/>
        <end position="113"/>
    </location>
</feature>
<dbReference type="OrthoDB" id="9810556at2"/>
<dbReference type="SUPFAM" id="SSF103481">
    <property type="entry name" value="Multidrug resistance efflux transporter EmrE"/>
    <property type="match status" value="2"/>
</dbReference>
<evidence type="ECO:0000256" key="1">
    <source>
        <dbReference type="ARBA" id="ARBA00004141"/>
    </source>
</evidence>
<evidence type="ECO:0000256" key="5">
    <source>
        <dbReference type="SAM" id="Phobius"/>
    </source>
</evidence>
<dbReference type="GO" id="GO:0016020">
    <property type="term" value="C:membrane"/>
    <property type="evidence" value="ECO:0007669"/>
    <property type="project" value="UniProtKB-SubCell"/>
</dbReference>
<feature type="transmembrane region" description="Helical" evidence="5">
    <location>
        <begin position="180"/>
        <end position="203"/>
    </location>
</feature>
<feature type="transmembrane region" description="Helical" evidence="5">
    <location>
        <begin position="125"/>
        <end position="142"/>
    </location>
</feature>
<keyword evidence="8" id="KW-1185">Reference proteome</keyword>
<evidence type="ECO:0000313" key="7">
    <source>
        <dbReference type="EMBL" id="RDS80663.1"/>
    </source>
</evidence>
<keyword evidence="4 5" id="KW-0472">Membrane</keyword>
<dbReference type="Pfam" id="PF00892">
    <property type="entry name" value="EamA"/>
    <property type="match status" value="2"/>
</dbReference>
<evidence type="ECO:0000313" key="8">
    <source>
        <dbReference type="Proteomes" id="UP000255334"/>
    </source>
</evidence>
<feature type="transmembrane region" description="Helical" evidence="5">
    <location>
        <begin position="209"/>
        <end position="230"/>
    </location>
</feature>
<comment type="caution">
    <text evidence="7">The sequence shown here is derived from an EMBL/GenBank/DDBJ whole genome shotgun (WGS) entry which is preliminary data.</text>
</comment>
<dbReference type="AlphaFoldDB" id="A0A370WWZ0"/>
<feature type="transmembrane region" description="Helical" evidence="5">
    <location>
        <begin position="148"/>
        <end position="168"/>
    </location>
</feature>
<sequence length="304" mass="31822">MKKSDITALLLLGALWGASFLFMRMGANQFGGMALAGVRAIGAAICSLPLLLSRQRVAEMRIHWRSISLIGLVNSALPFVLFSYAAESLPAGLSAIFDAIAPLLVAASGWVWLGEKLDAPRAAGLMIGLAGVVWLIGGTMGFGHGGAAVGWAMAACFGANICYTFGAHYSHRRLREVSPLSVATGSQLAAAVMLLPFTIWLWPAKTPTIQAWTAMFGLAAGCTSLAYVLFYRLLARIGSTRATSVLYLIPVFGVLWGAMFLGETVTVAMAGGCAVILLGVALTTGMLRPRAAPTASLETAEAEP</sequence>
<feature type="transmembrane region" description="Helical" evidence="5">
    <location>
        <begin position="64"/>
        <end position="85"/>
    </location>
</feature>
<proteinExistence type="predicted"/>
<feature type="domain" description="EamA" evidence="6">
    <location>
        <begin position="151"/>
        <end position="284"/>
    </location>
</feature>
<dbReference type="InterPro" id="IPR037185">
    <property type="entry name" value="EmrE-like"/>
</dbReference>
<dbReference type="Proteomes" id="UP000255334">
    <property type="component" value="Unassembled WGS sequence"/>
</dbReference>
<organism evidence="7 8">
    <name type="scientific">Dyella psychrodurans</name>
    <dbReference type="NCBI Taxonomy" id="1927960"/>
    <lineage>
        <taxon>Bacteria</taxon>
        <taxon>Pseudomonadati</taxon>
        <taxon>Pseudomonadota</taxon>
        <taxon>Gammaproteobacteria</taxon>
        <taxon>Lysobacterales</taxon>
        <taxon>Rhodanobacteraceae</taxon>
        <taxon>Dyella</taxon>
    </lineage>
</organism>
<feature type="transmembrane region" description="Helical" evidence="5">
    <location>
        <begin position="30"/>
        <end position="52"/>
    </location>
</feature>
<name>A0A370WWZ0_9GAMM</name>
<feature type="transmembrane region" description="Helical" evidence="5">
    <location>
        <begin position="267"/>
        <end position="287"/>
    </location>
</feature>
<dbReference type="PANTHER" id="PTHR32322:SF9">
    <property type="entry name" value="AMINO-ACID METABOLITE EFFLUX PUMP-RELATED"/>
    <property type="match status" value="1"/>
</dbReference>
<protein>
    <submittedName>
        <fullName evidence="7">EamA/RhaT family transporter</fullName>
    </submittedName>
</protein>